<evidence type="ECO:0000313" key="1">
    <source>
        <dbReference type="EMBL" id="OMJ25113.1"/>
    </source>
</evidence>
<protein>
    <submittedName>
        <fullName evidence="1">Uncharacterized protein</fullName>
    </submittedName>
</protein>
<comment type="caution">
    <text evidence="1">The sequence shown here is derived from an EMBL/GenBank/DDBJ whole genome shotgun (WGS) entry which is preliminary data.</text>
</comment>
<reference evidence="2" key="1">
    <citation type="submission" date="2017-01" db="EMBL/GenBank/DDBJ databases">
        <authorList>
            <person name="Wang Y."/>
            <person name="White M."/>
            <person name="Kvist S."/>
            <person name="Moncalvo J.-M."/>
        </authorList>
    </citation>
    <scope>NUCLEOTIDE SEQUENCE [LARGE SCALE GENOMIC DNA]</scope>
    <source>
        <strain evidence="2">ID-206-W2</strain>
    </source>
</reference>
<organism evidence="1 2">
    <name type="scientific">Smittium culicis</name>
    <dbReference type="NCBI Taxonomy" id="133412"/>
    <lineage>
        <taxon>Eukaryota</taxon>
        <taxon>Fungi</taxon>
        <taxon>Fungi incertae sedis</taxon>
        <taxon>Zoopagomycota</taxon>
        <taxon>Kickxellomycotina</taxon>
        <taxon>Harpellomycetes</taxon>
        <taxon>Harpellales</taxon>
        <taxon>Legeriomycetaceae</taxon>
        <taxon>Smittium</taxon>
    </lineage>
</organism>
<name>A0A1R1YDZ6_9FUNG</name>
<gene>
    <name evidence="1" type="ORF">AYI69_g4403</name>
</gene>
<dbReference type="AlphaFoldDB" id="A0A1R1YDZ6"/>
<dbReference type="Proteomes" id="UP000187429">
    <property type="component" value="Unassembled WGS sequence"/>
</dbReference>
<dbReference type="OrthoDB" id="5778525at2759"/>
<proteinExistence type="predicted"/>
<evidence type="ECO:0000313" key="2">
    <source>
        <dbReference type="Proteomes" id="UP000187429"/>
    </source>
</evidence>
<dbReference type="EMBL" id="LSSM01001699">
    <property type="protein sequence ID" value="OMJ25113.1"/>
    <property type="molecule type" value="Genomic_DNA"/>
</dbReference>
<sequence>MDEISLSEVIALHERREKDETKLFSRSESLNSNVSFSGEFKNSLSSIPLESGNIKELDLQTQKMFYDSFIDDLKKESLDNLE</sequence>
<keyword evidence="2" id="KW-1185">Reference proteome</keyword>
<accession>A0A1R1YDZ6</accession>